<dbReference type="Proteomes" id="UP000295136">
    <property type="component" value="Unassembled WGS sequence"/>
</dbReference>
<dbReference type="InterPro" id="IPR009003">
    <property type="entry name" value="Peptidase_S1_PA"/>
</dbReference>
<dbReference type="RefSeq" id="WP_132628920.1">
    <property type="nucleotide sequence ID" value="NZ_SMLD01000012.1"/>
</dbReference>
<evidence type="ECO:0000256" key="2">
    <source>
        <dbReference type="SAM" id="MobiDB-lite"/>
    </source>
</evidence>
<dbReference type="AlphaFoldDB" id="A0A4R5FVF4"/>
<evidence type="ECO:0000256" key="1">
    <source>
        <dbReference type="ARBA" id="ARBA00022729"/>
    </source>
</evidence>
<reference evidence="3 4" key="1">
    <citation type="submission" date="2019-03" db="EMBL/GenBank/DDBJ databases">
        <title>Draft genome sequences of novel Actinobacteria.</title>
        <authorList>
            <person name="Sahin N."/>
            <person name="Ay H."/>
            <person name="Saygin H."/>
        </authorList>
    </citation>
    <scope>NUCLEOTIDE SEQUENCE [LARGE SCALE GENOMIC DNA]</scope>
    <source>
        <strain evidence="3 4">6K102</strain>
    </source>
</reference>
<organism evidence="3 4">
    <name type="scientific">Nonomuraea mesophila</name>
    <dbReference type="NCBI Taxonomy" id="2530382"/>
    <lineage>
        <taxon>Bacteria</taxon>
        <taxon>Bacillati</taxon>
        <taxon>Actinomycetota</taxon>
        <taxon>Actinomycetes</taxon>
        <taxon>Streptosporangiales</taxon>
        <taxon>Streptosporangiaceae</taxon>
        <taxon>Nonomuraea</taxon>
    </lineage>
</organism>
<evidence type="ECO:0008006" key="5">
    <source>
        <dbReference type="Google" id="ProtNLM"/>
    </source>
</evidence>
<dbReference type="SUPFAM" id="SSF50494">
    <property type="entry name" value="Trypsin-like serine proteases"/>
    <property type="match status" value="1"/>
</dbReference>
<dbReference type="PANTHER" id="PTHR15462">
    <property type="entry name" value="SERINE PROTEASE"/>
    <property type="match status" value="1"/>
</dbReference>
<comment type="caution">
    <text evidence="3">The sequence shown here is derived from an EMBL/GenBank/DDBJ whole genome shotgun (WGS) entry which is preliminary data.</text>
</comment>
<name>A0A4R5FVF4_9ACTN</name>
<keyword evidence="1" id="KW-0732">Signal</keyword>
<dbReference type="InterPro" id="IPR050966">
    <property type="entry name" value="Glutamyl_endopeptidase"/>
</dbReference>
<feature type="region of interest" description="Disordered" evidence="2">
    <location>
        <begin position="16"/>
        <end position="65"/>
    </location>
</feature>
<dbReference type="InterPro" id="IPR043504">
    <property type="entry name" value="Peptidase_S1_PA_chymotrypsin"/>
</dbReference>
<proteinExistence type="predicted"/>
<sequence length="312" mass="34567">MVNKADGKRVLSYWTEERVRAATPEPIPSSPPLIQKGEPPQNVLPGQEAEGSRPTRKLDQPIGPSAGILAGAQAERWQRQGSMPAITIGKIYYVRNNGTPGYCSGSVITADNKNTVWTSGHCIHAGGGGEANWYSNFMFVPDTDNGLEPHGRWTWRYAATANGWYEDGDWSYDVAAIAFNPQSQRGNLQDWVGSQGYRFGYGQDFTDIHAFGYPEDGYQRTDFTGDDLWYCFGDVSRAGILDDRMHMDNDMFHGSSGGPWLQELQLDRGWGYIIGANSHRDVDDDQNPTSIVYKSPNHGDAALNIYNDVTAN</sequence>
<dbReference type="PANTHER" id="PTHR15462:SF19">
    <property type="entry name" value="PEPTIDASE S1 DOMAIN-CONTAINING PROTEIN"/>
    <property type="match status" value="1"/>
</dbReference>
<gene>
    <name evidence="3" type="ORF">E1295_07405</name>
</gene>
<evidence type="ECO:0000313" key="4">
    <source>
        <dbReference type="Proteomes" id="UP000295136"/>
    </source>
</evidence>
<dbReference type="Gene3D" id="2.40.10.10">
    <property type="entry name" value="Trypsin-like serine proteases"/>
    <property type="match status" value="2"/>
</dbReference>
<dbReference type="EMBL" id="SMLD01000012">
    <property type="protein sequence ID" value="TDE57775.1"/>
    <property type="molecule type" value="Genomic_DNA"/>
</dbReference>
<protein>
    <recommendedName>
        <fullName evidence="5">Trypsin-like serine protease</fullName>
    </recommendedName>
</protein>
<accession>A0A4R5FVF4</accession>
<evidence type="ECO:0000313" key="3">
    <source>
        <dbReference type="EMBL" id="TDE57775.1"/>
    </source>
</evidence>
<keyword evidence="4" id="KW-1185">Reference proteome</keyword>
<feature type="compositionally biased region" description="Basic and acidic residues" evidence="2">
    <location>
        <begin position="50"/>
        <end position="59"/>
    </location>
</feature>